<feature type="compositionally biased region" description="Polar residues" evidence="1">
    <location>
        <begin position="181"/>
        <end position="194"/>
    </location>
</feature>
<name>A0A1H9TGB4_9PSEU</name>
<accession>A0A1H9TGB4</accession>
<evidence type="ECO:0000313" key="2">
    <source>
        <dbReference type="EMBL" id="SER95663.1"/>
    </source>
</evidence>
<dbReference type="STRING" id="402600.SAMN05216188_11877"/>
<keyword evidence="3" id="KW-1185">Reference proteome</keyword>
<dbReference type="AlphaFoldDB" id="A0A1H9TGB4"/>
<dbReference type="EMBL" id="FOFR01000018">
    <property type="protein sequence ID" value="SER95663.1"/>
    <property type="molecule type" value="Genomic_DNA"/>
</dbReference>
<feature type="compositionally biased region" description="Polar residues" evidence="1">
    <location>
        <begin position="1"/>
        <end position="10"/>
    </location>
</feature>
<organism evidence="2 3">
    <name type="scientific">Lentzea xinjiangensis</name>
    <dbReference type="NCBI Taxonomy" id="402600"/>
    <lineage>
        <taxon>Bacteria</taxon>
        <taxon>Bacillati</taxon>
        <taxon>Actinomycetota</taxon>
        <taxon>Actinomycetes</taxon>
        <taxon>Pseudonocardiales</taxon>
        <taxon>Pseudonocardiaceae</taxon>
        <taxon>Lentzea</taxon>
    </lineage>
</organism>
<protein>
    <submittedName>
        <fullName evidence="2">Uncharacterized protein</fullName>
    </submittedName>
</protein>
<evidence type="ECO:0000313" key="3">
    <source>
        <dbReference type="Proteomes" id="UP000199352"/>
    </source>
</evidence>
<gene>
    <name evidence="2" type="ORF">SAMN05216188_11877</name>
</gene>
<feature type="region of interest" description="Disordered" evidence="1">
    <location>
        <begin position="181"/>
        <end position="201"/>
    </location>
</feature>
<reference evidence="3" key="1">
    <citation type="submission" date="2016-10" db="EMBL/GenBank/DDBJ databases">
        <authorList>
            <person name="Varghese N."/>
            <person name="Submissions S."/>
        </authorList>
    </citation>
    <scope>NUCLEOTIDE SEQUENCE [LARGE SCALE GENOMIC DNA]</scope>
    <source>
        <strain evidence="3">CGMCC 4.3525</strain>
    </source>
</reference>
<sequence length="201" mass="20649">MASGPTSSQPFAFYDPDTSSWRTSLPSLFEDLTESPPTWPRSGMTSAGFAYALPTSAHPTAATVGSDTPHLPTPTARDGKGPNQRGDTTCLRGALLPTPKASDTGTPGRRASPGFRPPLSQVVNEQLLPTPTAADADRSSATYVRGNPTLVGALLPTPTAADYGTNQSPSLGAAVRPSLSSLARTWTGDSSSPPSDAGKPS</sequence>
<evidence type="ECO:0000256" key="1">
    <source>
        <dbReference type="SAM" id="MobiDB-lite"/>
    </source>
</evidence>
<dbReference type="Proteomes" id="UP000199352">
    <property type="component" value="Unassembled WGS sequence"/>
</dbReference>
<proteinExistence type="predicted"/>
<feature type="region of interest" description="Disordered" evidence="1">
    <location>
        <begin position="1"/>
        <end position="20"/>
    </location>
</feature>
<feature type="region of interest" description="Disordered" evidence="1">
    <location>
        <begin position="59"/>
        <end position="121"/>
    </location>
</feature>